<proteinExistence type="predicted"/>
<sequence>MFCVVNLASASIMATKGKRRSNIPKDPNSTEKMDPKAGLRKEEHPMAMDDIVDQILSLLPTKSAVYMSYLSKPWKVVRMVNCPSISVLHFDEGEPPHETY</sequence>
<dbReference type="Proteomes" id="UP001457282">
    <property type="component" value="Unassembled WGS sequence"/>
</dbReference>
<evidence type="ECO:0000313" key="3">
    <source>
        <dbReference type="Proteomes" id="UP001457282"/>
    </source>
</evidence>
<evidence type="ECO:0000313" key="2">
    <source>
        <dbReference type="EMBL" id="KAK9942101.1"/>
    </source>
</evidence>
<gene>
    <name evidence="2" type="ORF">M0R45_007790</name>
</gene>
<protein>
    <submittedName>
        <fullName evidence="2">Uncharacterized protein</fullName>
    </submittedName>
</protein>
<evidence type="ECO:0000256" key="1">
    <source>
        <dbReference type="SAM" id="MobiDB-lite"/>
    </source>
</evidence>
<accession>A0AAW1Y0T7</accession>
<feature type="region of interest" description="Disordered" evidence="1">
    <location>
        <begin position="16"/>
        <end position="42"/>
    </location>
</feature>
<dbReference type="AlphaFoldDB" id="A0AAW1Y0T7"/>
<keyword evidence="3" id="KW-1185">Reference proteome</keyword>
<reference evidence="2 3" key="1">
    <citation type="journal article" date="2023" name="G3 (Bethesda)">
        <title>A chromosome-length genome assembly and annotation of blackberry (Rubus argutus, cv. 'Hillquist').</title>
        <authorList>
            <person name="Bruna T."/>
            <person name="Aryal R."/>
            <person name="Dudchenko O."/>
            <person name="Sargent D.J."/>
            <person name="Mead D."/>
            <person name="Buti M."/>
            <person name="Cavallini A."/>
            <person name="Hytonen T."/>
            <person name="Andres J."/>
            <person name="Pham M."/>
            <person name="Weisz D."/>
            <person name="Mascagni F."/>
            <person name="Usai G."/>
            <person name="Natali L."/>
            <person name="Bassil N."/>
            <person name="Fernandez G.E."/>
            <person name="Lomsadze A."/>
            <person name="Armour M."/>
            <person name="Olukolu B."/>
            <person name="Poorten T."/>
            <person name="Britton C."/>
            <person name="Davik J."/>
            <person name="Ashrafi H."/>
            <person name="Aiden E.L."/>
            <person name="Borodovsky M."/>
            <person name="Worthington M."/>
        </authorList>
    </citation>
    <scope>NUCLEOTIDE SEQUENCE [LARGE SCALE GENOMIC DNA]</scope>
    <source>
        <strain evidence="2">PI 553951</strain>
    </source>
</reference>
<name>A0AAW1Y0T7_RUBAR</name>
<dbReference type="EMBL" id="JBEDUW010000002">
    <property type="protein sequence ID" value="KAK9942101.1"/>
    <property type="molecule type" value="Genomic_DNA"/>
</dbReference>
<feature type="compositionally biased region" description="Basic and acidic residues" evidence="1">
    <location>
        <begin position="28"/>
        <end position="42"/>
    </location>
</feature>
<organism evidence="2 3">
    <name type="scientific">Rubus argutus</name>
    <name type="common">Southern blackberry</name>
    <dbReference type="NCBI Taxonomy" id="59490"/>
    <lineage>
        <taxon>Eukaryota</taxon>
        <taxon>Viridiplantae</taxon>
        <taxon>Streptophyta</taxon>
        <taxon>Embryophyta</taxon>
        <taxon>Tracheophyta</taxon>
        <taxon>Spermatophyta</taxon>
        <taxon>Magnoliopsida</taxon>
        <taxon>eudicotyledons</taxon>
        <taxon>Gunneridae</taxon>
        <taxon>Pentapetalae</taxon>
        <taxon>rosids</taxon>
        <taxon>fabids</taxon>
        <taxon>Rosales</taxon>
        <taxon>Rosaceae</taxon>
        <taxon>Rosoideae</taxon>
        <taxon>Rosoideae incertae sedis</taxon>
        <taxon>Rubus</taxon>
    </lineage>
</organism>
<comment type="caution">
    <text evidence="2">The sequence shown here is derived from an EMBL/GenBank/DDBJ whole genome shotgun (WGS) entry which is preliminary data.</text>
</comment>